<sequence>MWEWQHVFQNSVETLLEQVLKILEVQAQINTFILGIPASSEDNNLIYFQPEFCGFSSNQFSTIFSIARDIFENDPEQNIFMTASHLNQAHKDSLYPKALKEAAEFILNEDNVSQEFISFCSFPIKMNNHWIITVIQIDKSDFYKQYQLTQKIYELNDYHKYRIARSFFEAIIWVILSKSEQELQKSSRGENYFLSDNERVLEDAASNLLKSIKVRINNFGGDLLELGNIISSERYEGLGSKGRLVICKKDNPHILVKVNLKKAISINNYRGIRKLLEVSSPTMALLCDSKNVWGLGLPLDSYEPHCEDLFEIKFTEHYAWELVHAGNVMLRVKYRRPRLPKERFNQDQFCDYLYLLFGIDKNQESLNFLIEAISAAVDQCHGTMIVVTPEAESETERLSYQSTCITPILASKEIISHLSSVDGAIVMSPDGFIHSFGVILDGVATQNGNPARGARFNSAIRYVDGQKNNNVNCLAVIVSEDGYVNFYPSLRPRIQRSYVDQLLNDLDKYSRFSQDFDEDQSISTLSRLEKLRFYLLKSDIERANIAKNIIVSFINGKRSEEMSRTGLGYIMYEIQDFIFDPAMTEAYYF</sequence>
<dbReference type="Pfam" id="PF21752">
    <property type="entry name" value="DACNG"/>
    <property type="match status" value="1"/>
</dbReference>
<gene>
    <name evidence="2" type="ORF">KA717_12560</name>
</gene>
<dbReference type="InterPro" id="IPR048555">
    <property type="entry name" value="DACNH"/>
</dbReference>
<dbReference type="SUPFAM" id="SSF143597">
    <property type="entry name" value="YojJ-like"/>
    <property type="match status" value="1"/>
</dbReference>
<dbReference type="InterPro" id="IPR003390">
    <property type="entry name" value="DNA_integrity_scan_DisA_N"/>
</dbReference>
<organism evidence="2">
    <name type="scientific">Woronichinia naegeliana WA131</name>
    <dbReference type="NCBI Taxonomy" id="2824559"/>
    <lineage>
        <taxon>Bacteria</taxon>
        <taxon>Bacillati</taxon>
        <taxon>Cyanobacteriota</taxon>
        <taxon>Cyanophyceae</taxon>
        <taxon>Synechococcales</taxon>
        <taxon>Coelosphaeriaceae</taxon>
        <taxon>Woronichinia</taxon>
    </lineage>
</organism>
<dbReference type="Proteomes" id="UP001065613">
    <property type="component" value="Chromosome"/>
</dbReference>
<dbReference type="InterPro" id="IPR048554">
    <property type="entry name" value="DACNG"/>
</dbReference>
<evidence type="ECO:0000313" key="2">
    <source>
        <dbReference type="EMBL" id="UXE63386.1"/>
    </source>
</evidence>
<dbReference type="InterPro" id="IPR036888">
    <property type="entry name" value="DNA_integrity_DisA_N_sf"/>
</dbReference>
<evidence type="ECO:0000259" key="1">
    <source>
        <dbReference type="PROSITE" id="PS51794"/>
    </source>
</evidence>
<dbReference type="AlphaFoldDB" id="A0A977PXR5"/>
<protein>
    <submittedName>
        <fullName evidence="2">DNA integrity scanning protein DisA nucleotide-binding domain protein</fullName>
    </submittedName>
</protein>
<proteinExistence type="predicted"/>
<feature type="domain" description="DAC" evidence="1">
    <location>
        <begin position="346"/>
        <end position="498"/>
    </location>
</feature>
<reference evidence="2" key="1">
    <citation type="submission" date="2021-04" db="EMBL/GenBank/DDBJ databases">
        <title>Genome sequence of Woronichinia naegeliana from Washington state freshwater lake bloom.</title>
        <authorList>
            <person name="Dreher T.W."/>
        </authorList>
    </citation>
    <scope>NUCLEOTIDE SEQUENCE</scope>
    <source>
        <strain evidence="2">WA131</strain>
    </source>
</reference>
<dbReference type="EMBL" id="CP073041">
    <property type="protein sequence ID" value="UXE63386.1"/>
    <property type="molecule type" value="Genomic_DNA"/>
</dbReference>
<accession>A0A977PXR5</accession>
<name>A0A977PXR5_9CYAN</name>
<dbReference type="PROSITE" id="PS51794">
    <property type="entry name" value="DAC"/>
    <property type="match status" value="1"/>
</dbReference>
<dbReference type="KEGG" id="wna:KA717_12560"/>
<dbReference type="Gene3D" id="3.40.1700.10">
    <property type="entry name" value="DNA integrity scanning protein, DisA, N-terminal domain"/>
    <property type="match status" value="1"/>
</dbReference>
<dbReference type="Pfam" id="PF21750">
    <property type="entry name" value="DACNH"/>
    <property type="match status" value="1"/>
</dbReference>